<sequence>MSVNGKTLATRKGVKMRAFKHTIGWALLIMIVLTGCASIEKAESLHRQGEKQEALEMAISLLEDDSSKVRLRAVKLIGKIGGSDAGPALHQRLSESDDRVRHEVVRNLGSLQYEPAIEDLADLVPDSSTDMARALADAFRDYGKLGIDLLVTRYDSPSQSSNRGAYKDLLIAVGPEIADSVIKLLRGRSFFENRDTFEILRRIKNPRVATLMLPYLANEEIADQVMEAMRHLGSNAVEATITALQKQKKSSELLVIERLIRILGLLKAKQGIEMLESYSQHDSGRIRNAVEHSLFQIRGF</sequence>
<name>A0A382D4C0_9ZZZZ</name>
<dbReference type="InterPro" id="IPR011989">
    <property type="entry name" value="ARM-like"/>
</dbReference>
<reference evidence="1" key="1">
    <citation type="submission" date="2018-05" db="EMBL/GenBank/DDBJ databases">
        <authorList>
            <person name="Lanie J.A."/>
            <person name="Ng W.-L."/>
            <person name="Kazmierczak K.M."/>
            <person name="Andrzejewski T.M."/>
            <person name="Davidsen T.M."/>
            <person name="Wayne K.J."/>
            <person name="Tettelin H."/>
            <person name="Glass J.I."/>
            <person name="Rusch D."/>
            <person name="Podicherti R."/>
            <person name="Tsui H.-C.T."/>
            <person name="Winkler M.E."/>
        </authorList>
    </citation>
    <scope>NUCLEOTIDE SEQUENCE</scope>
</reference>
<dbReference type="SUPFAM" id="SSF48371">
    <property type="entry name" value="ARM repeat"/>
    <property type="match status" value="1"/>
</dbReference>
<dbReference type="InterPro" id="IPR016024">
    <property type="entry name" value="ARM-type_fold"/>
</dbReference>
<dbReference type="EMBL" id="UINC01037424">
    <property type="protein sequence ID" value="SVB32892.1"/>
    <property type="molecule type" value="Genomic_DNA"/>
</dbReference>
<gene>
    <name evidence="1" type="ORF">METZ01_LOCUS185746</name>
</gene>
<dbReference type="AlphaFoldDB" id="A0A382D4C0"/>
<organism evidence="1">
    <name type="scientific">marine metagenome</name>
    <dbReference type="NCBI Taxonomy" id="408172"/>
    <lineage>
        <taxon>unclassified sequences</taxon>
        <taxon>metagenomes</taxon>
        <taxon>ecological metagenomes</taxon>
    </lineage>
</organism>
<evidence type="ECO:0008006" key="2">
    <source>
        <dbReference type="Google" id="ProtNLM"/>
    </source>
</evidence>
<evidence type="ECO:0000313" key="1">
    <source>
        <dbReference type="EMBL" id="SVB32892.1"/>
    </source>
</evidence>
<dbReference type="Gene3D" id="1.25.10.10">
    <property type="entry name" value="Leucine-rich Repeat Variant"/>
    <property type="match status" value="2"/>
</dbReference>
<protein>
    <recommendedName>
        <fullName evidence="2">HEAT repeat domain-containing protein</fullName>
    </recommendedName>
</protein>
<accession>A0A382D4C0</accession>
<dbReference type="Pfam" id="PF13646">
    <property type="entry name" value="HEAT_2"/>
    <property type="match status" value="1"/>
</dbReference>
<dbReference type="InterPro" id="IPR004155">
    <property type="entry name" value="PBS_lyase_HEAT"/>
</dbReference>
<proteinExistence type="predicted"/>
<dbReference type="SMART" id="SM00567">
    <property type="entry name" value="EZ_HEAT"/>
    <property type="match status" value="3"/>
</dbReference>